<dbReference type="Gene3D" id="3.40.630.30">
    <property type="match status" value="1"/>
</dbReference>
<reference evidence="3" key="1">
    <citation type="submission" date="2011-02" db="EMBL/GenBank/DDBJ databases">
        <title>The complete sequence of chromosome of Deinococcus proteolyticus DSM 20540.</title>
        <authorList>
            <consortium name="US DOE Joint Genome Institute (JGI-PGF)"/>
            <person name="Lucas S."/>
            <person name="Copeland A."/>
            <person name="Lapidus A."/>
            <person name="Bruce D."/>
            <person name="Goodwin L."/>
            <person name="Pitluck S."/>
            <person name="Kyrpides N."/>
            <person name="Mavromatis K."/>
            <person name="Pagani I."/>
            <person name="Ivanova N."/>
            <person name="Ovchinnikova G."/>
            <person name="Zeytun A."/>
            <person name="Detter J.C."/>
            <person name="Han C."/>
            <person name="Land M."/>
            <person name="Hauser L."/>
            <person name="Markowitz V."/>
            <person name="Cheng J.-F."/>
            <person name="Hugenholtz P."/>
            <person name="Woyke T."/>
            <person name="Wu D."/>
            <person name="Pukall R."/>
            <person name="Steenblock K."/>
            <person name="Brambilla E."/>
            <person name="Klenk H.-P."/>
            <person name="Eisen J.A."/>
        </authorList>
    </citation>
    <scope>NUCLEOTIDE SEQUENCE [LARGE SCALE GENOMIC DNA]</scope>
    <source>
        <strain evidence="3">ATCC 35074 / DSM 20540 / JCM 6276 / NBRC 101906 / NCIMB 13154 / VKM Ac-1939 / CCM 2703 / MRP</strain>
    </source>
</reference>
<evidence type="ECO:0000313" key="2">
    <source>
        <dbReference type="EMBL" id="ADY26848.1"/>
    </source>
</evidence>
<dbReference type="Pfam" id="PF13302">
    <property type="entry name" value="Acetyltransf_3"/>
    <property type="match status" value="1"/>
</dbReference>
<dbReference type="OrthoDB" id="9795206at2"/>
<dbReference type="InterPro" id="IPR000182">
    <property type="entry name" value="GNAT_dom"/>
</dbReference>
<evidence type="ECO:0000259" key="1">
    <source>
        <dbReference type="PROSITE" id="PS51186"/>
    </source>
</evidence>
<dbReference type="eggNOG" id="COG1670">
    <property type="taxonomic scope" value="Bacteria"/>
</dbReference>
<dbReference type="SUPFAM" id="SSF55729">
    <property type="entry name" value="Acyl-CoA N-acyltransferases (Nat)"/>
    <property type="match status" value="1"/>
</dbReference>
<keyword evidence="2" id="KW-0808">Transferase</keyword>
<dbReference type="STRING" id="693977.Deipr_1714"/>
<dbReference type="PANTHER" id="PTHR43415">
    <property type="entry name" value="SPERMIDINE N(1)-ACETYLTRANSFERASE"/>
    <property type="match status" value="1"/>
</dbReference>
<dbReference type="AlphaFoldDB" id="F0RL56"/>
<feature type="domain" description="N-acetyltransferase" evidence="1">
    <location>
        <begin position="17"/>
        <end position="182"/>
    </location>
</feature>
<reference evidence="2 3" key="2">
    <citation type="journal article" date="2012" name="Stand. Genomic Sci.">
        <title>Complete genome sequence of the orange-red pigmented, radioresistant Deinococcus proteolyticus type strain (MRP(T)).</title>
        <authorList>
            <person name="Copeland A."/>
            <person name="Zeytun A."/>
            <person name="Yassawong M."/>
            <person name="Nolan M."/>
            <person name="Lucas S."/>
            <person name="Hammon N."/>
            <person name="Deshpande S."/>
            <person name="Cheng J.F."/>
            <person name="Han C."/>
            <person name="Tapia R."/>
            <person name="Goodwin L.A."/>
            <person name="Pitluck S."/>
            <person name="Mavromatis K."/>
            <person name="Liolios K."/>
            <person name="Pagani I."/>
            <person name="Ivanova N."/>
            <person name="Mikhailova N."/>
            <person name="Pati A."/>
            <person name="Chen A."/>
            <person name="Palaniappan K."/>
            <person name="Land M."/>
            <person name="Hauser L."/>
            <person name="Jeffries C.D."/>
            <person name="Brambilla E.M."/>
            <person name="Rohde M."/>
            <person name="Sikorski J."/>
            <person name="Pukall R."/>
            <person name="Goker M."/>
            <person name="Detter J.C."/>
            <person name="Woyke T."/>
            <person name="Bristow J."/>
            <person name="Eisen J.A."/>
            <person name="Markowitz V."/>
            <person name="Hugenholtz P."/>
            <person name="Kyrpides N.C."/>
            <person name="Klenk H.P."/>
            <person name="Lapidus A."/>
        </authorList>
    </citation>
    <scope>NUCLEOTIDE SEQUENCE [LARGE SCALE GENOMIC DNA]</scope>
    <source>
        <strain evidence="3">ATCC 35074 / DSM 20540 / JCM 6276 / NBRC 101906 / NCIMB 13154 / VKM Ac-1939 / CCM 2703 / MRP</strain>
    </source>
</reference>
<keyword evidence="3" id="KW-1185">Reference proteome</keyword>
<gene>
    <name evidence="2" type="ordered locus">Deipr_1714</name>
</gene>
<organism evidence="2 3">
    <name type="scientific">Deinococcus proteolyticus (strain ATCC 35074 / DSM 20540 / JCM 6276 / NBRC 101906 / NCIMB 13154 / VKM Ac-1939 / CCM 2703 / MRP)</name>
    <dbReference type="NCBI Taxonomy" id="693977"/>
    <lineage>
        <taxon>Bacteria</taxon>
        <taxon>Thermotogati</taxon>
        <taxon>Deinococcota</taxon>
        <taxon>Deinococci</taxon>
        <taxon>Deinococcales</taxon>
        <taxon>Deinococcaceae</taxon>
        <taxon>Deinococcus</taxon>
    </lineage>
</organism>
<dbReference type="RefSeq" id="WP_013615456.1">
    <property type="nucleotide sequence ID" value="NC_015161.1"/>
</dbReference>
<dbReference type="KEGG" id="dpt:Deipr_1714"/>
<dbReference type="GO" id="GO:0016747">
    <property type="term" value="F:acyltransferase activity, transferring groups other than amino-acyl groups"/>
    <property type="evidence" value="ECO:0007669"/>
    <property type="project" value="InterPro"/>
</dbReference>
<dbReference type="HOGENOM" id="CLU_013985_3_2_0"/>
<proteinExistence type="predicted"/>
<evidence type="ECO:0000313" key="3">
    <source>
        <dbReference type="Proteomes" id="UP000007718"/>
    </source>
</evidence>
<dbReference type="Proteomes" id="UP000007718">
    <property type="component" value="Chromosome"/>
</dbReference>
<sequence length="197" mass="22318">MSERSPTLHPVLTGEKVVLARLRREDVPEMARYFANLELTTYLGAFGAAFSLQDEEAYFESVSKSSPEQVTFGIYVRETERFIGSLDLRGINHRHGTAELGISVHSPDHWGGGYGSEAVRLMVEYGMYFLGLYNIQLNVFAYNVRGIRAYEKVGFREIGRRTGAVRLGQERFDSVLMEITADRVDTARMRGLVRLLE</sequence>
<dbReference type="InterPro" id="IPR016181">
    <property type="entry name" value="Acyl_CoA_acyltransferase"/>
</dbReference>
<dbReference type="PROSITE" id="PS51186">
    <property type="entry name" value="GNAT"/>
    <property type="match status" value="1"/>
</dbReference>
<protein>
    <submittedName>
        <fullName evidence="2">GCN5-related N-acetyltransferase</fullName>
    </submittedName>
</protein>
<name>F0RL56_DEIPM</name>
<dbReference type="EMBL" id="CP002536">
    <property type="protein sequence ID" value="ADY26848.1"/>
    <property type="molecule type" value="Genomic_DNA"/>
</dbReference>
<accession>F0RL56</accession>
<dbReference type="PANTHER" id="PTHR43415:SF3">
    <property type="entry name" value="GNAT-FAMILY ACETYLTRANSFERASE"/>
    <property type="match status" value="1"/>
</dbReference>